<feature type="compositionally biased region" description="Basic and acidic residues" evidence="1">
    <location>
        <begin position="437"/>
        <end position="457"/>
    </location>
</feature>
<name>A0A5E8C5I0_9ASCO</name>
<dbReference type="GO" id="GO:0007094">
    <property type="term" value="P:mitotic spindle assembly checkpoint signaling"/>
    <property type="evidence" value="ECO:0007669"/>
    <property type="project" value="TreeGrafter"/>
</dbReference>
<dbReference type="GO" id="GO:0005737">
    <property type="term" value="C:cytoplasm"/>
    <property type="evidence" value="ECO:0007669"/>
    <property type="project" value="GOC"/>
</dbReference>
<reference evidence="3 4" key="1">
    <citation type="submission" date="2019-09" db="EMBL/GenBank/DDBJ databases">
        <authorList>
            <person name="Brejova B."/>
        </authorList>
    </citation>
    <scope>NUCLEOTIDE SEQUENCE [LARGE SCALE GENOMIC DNA]</scope>
</reference>
<dbReference type="RefSeq" id="XP_031856757.1">
    <property type="nucleotide sequence ID" value="XM_032000866.1"/>
</dbReference>
<feature type="domain" description="ZW10 C-terminal helical" evidence="2">
    <location>
        <begin position="737"/>
        <end position="873"/>
    </location>
</feature>
<feature type="region of interest" description="Disordered" evidence="1">
    <location>
        <begin position="430"/>
        <end position="524"/>
    </location>
</feature>
<dbReference type="Gene3D" id="1.10.357.150">
    <property type="match status" value="1"/>
</dbReference>
<gene>
    <name evidence="3" type="ORF">SAPINGB_P006152</name>
</gene>
<dbReference type="Pfam" id="PF22766">
    <property type="entry name" value="ZW10_C2"/>
    <property type="match status" value="1"/>
</dbReference>
<dbReference type="AlphaFoldDB" id="A0A5E8C5I0"/>
<dbReference type="GO" id="GO:1990423">
    <property type="term" value="C:RZZ complex"/>
    <property type="evidence" value="ECO:0007669"/>
    <property type="project" value="TreeGrafter"/>
</dbReference>
<dbReference type="InterPro" id="IPR046362">
    <property type="entry name" value="Zw10/DSL1_C_sf"/>
</dbReference>
<evidence type="ECO:0000256" key="1">
    <source>
        <dbReference type="SAM" id="MobiDB-lite"/>
    </source>
</evidence>
<feature type="compositionally biased region" description="Acidic residues" evidence="1">
    <location>
        <begin position="500"/>
        <end position="524"/>
    </location>
</feature>
<dbReference type="PANTHER" id="PTHR12205">
    <property type="entry name" value="CENTROMERE/KINETOCHORE PROTEIN ZW10"/>
    <property type="match status" value="1"/>
</dbReference>
<feature type="compositionally biased region" description="Acidic residues" evidence="1">
    <location>
        <begin position="477"/>
        <end position="487"/>
    </location>
</feature>
<dbReference type="InterPro" id="IPR055148">
    <property type="entry name" value="ZW10_C_2"/>
</dbReference>
<dbReference type="PANTHER" id="PTHR12205:SF0">
    <property type="entry name" value="CENTROMERE_KINETOCHORE PROTEIN ZW10 HOMOLOG"/>
    <property type="match status" value="1"/>
</dbReference>
<keyword evidence="4" id="KW-1185">Reference proteome</keyword>
<dbReference type="Proteomes" id="UP000398389">
    <property type="component" value="Unassembled WGS sequence"/>
</dbReference>
<evidence type="ECO:0000313" key="3">
    <source>
        <dbReference type="EMBL" id="VVT58330.1"/>
    </source>
</evidence>
<dbReference type="GO" id="GO:0006888">
    <property type="term" value="P:endoplasmic reticulum to Golgi vesicle-mediated transport"/>
    <property type="evidence" value="ECO:0007669"/>
    <property type="project" value="TreeGrafter"/>
</dbReference>
<sequence>MTDVLVSTLVQSAAWSVGLDESGEDPLLDTSDLFSKGYLEAAQAALEKEILNQVQSLNDTFDNIEFDEYAKNLEPSKDELRVVEEVRTNGLILTSLDDLWLLRGGYQEVQALTDLGEYASALSSLDNVYTKLRAFNGKWDTEKPKLITTIQEKLDSTKKSIIDSIYTQWDKSLRCEEKIPDADSLIKKALLQVKLSDELDNYNSLFEALRHLDASEIKENQFVAFSRLDNFLTFVEKYIFQPVLELRVGEVEQYNSTLVLSDIQRRVEFVPQKSVSDLAQQLVFVLDFLHHSLAEKFSELYDNIKRRSLTRLLSTLLGSTFTDLLPEHERDLAQFEKDLNAAALTIQDKLISNGWLSPGSDDLVSWAQNLSEVWVAHRKQQALDELRHRLFKIGEAKELKLVRVLDAEFLEHGSSEQTKELEADDWDAWNEEEEEKEQEKEEQKSEEKKEGIEKEVGADDGWDAWGDEDPVIKDNEEHVEEEEDPWESGDVSADPVPDSNTEDDQEDPWGEEDPVIEPEKEADLEEDAWDAWGDEDVAEEPIVTKTKSPQITQSTTHANHQPKMQHKARHSQRDSLMCSISEIPAALIDVVDKFIAEIQLYFTEHEKKHHIHPESSILHYSESNHAAKQIEASVCDLLALYRAISPLVYGAAPTPLIVYNDIVQIVSRLAALAPNGTAFASENEHLFMMADAQLSGVVGEQQGRVEKMLALANGFSNCNSEENLFVCQGAIERTTNVFEELAEVWEEWMSFPQRVKALGVLLEYIATEIIRDIEAQENISEEESMELGKLIKVVVSLERVVEDPEGVGPPHLDYTPSWIKLQSLARVLESNQETILHMLRNNELVDFSAKELDHLIQALFAPSEYRNQTIATIYKECAE</sequence>
<protein>
    <recommendedName>
        <fullName evidence="2">ZW10 C-terminal helical domain-containing protein</fullName>
    </recommendedName>
</protein>
<dbReference type="OrthoDB" id="534815at2759"/>
<proteinExistence type="predicted"/>
<evidence type="ECO:0000313" key="4">
    <source>
        <dbReference type="Proteomes" id="UP000398389"/>
    </source>
</evidence>
<accession>A0A5E8C5I0</accession>
<feature type="compositionally biased region" description="Acidic residues" evidence="1">
    <location>
        <begin position="458"/>
        <end position="469"/>
    </location>
</feature>
<dbReference type="GeneID" id="43584966"/>
<evidence type="ECO:0000259" key="2">
    <source>
        <dbReference type="Pfam" id="PF22766"/>
    </source>
</evidence>
<dbReference type="EMBL" id="CABVLU010000005">
    <property type="protein sequence ID" value="VVT58330.1"/>
    <property type="molecule type" value="Genomic_DNA"/>
</dbReference>
<organism evidence="3 4">
    <name type="scientific">Magnusiomyces paraingens</name>
    <dbReference type="NCBI Taxonomy" id="2606893"/>
    <lineage>
        <taxon>Eukaryota</taxon>
        <taxon>Fungi</taxon>
        <taxon>Dikarya</taxon>
        <taxon>Ascomycota</taxon>
        <taxon>Saccharomycotina</taxon>
        <taxon>Dipodascomycetes</taxon>
        <taxon>Dipodascales</taxon>
        <taxon>Dipodascaceae</taxon>
        <taxon>Magnusiomyces</taxon>
    </lineage>
</organism>